<evidence type="ECO:0000313" key="3">
    <source>
        <dbReference type="Proteomes" id="UP000789508"/>
    </source>
</evidence>
<dbReference type="Proteomes" id="UP000789508">
    <property type="component" value="Unassembled WGS sequence"/>
</dbReference>
<protein>
    <submittedName>
        <fullName evidence="2">8053_t:CDS:1</fullName>
    </submittedName>
</protein>
<dbReference type="GO" id="GO:0046872">
    <property type="term" value="F:metal ion binding"/>
    <property type="evidence" value="ECO:0007669"/>
    <property type="project" value="InterPro"/>
</dbReference>
<reference evidence="2" key="1">
    <citation type="submission" date="2021-06" db="EMBL/GenBank/DDBJ databases">
        <authorList>
            <person name="Kallberg Y."/>
            <person name="Tangrot J."/>
            <person name="Rosling A."/>
        </authorList>
    </citation>
    <scope>NUCLEOTIDE SEQUENCE</scope>
    <source>
        <strain evidence="2">FL130A</strain>
    </source>
</reference>
<dbReference type="Gene3D" id="3.30.830.10">
    <property type="entry name" value="Metalloenzyme, LuxS/M16 peptidase-like"/>
    <property type="match status" value="4"/>
</dbReference>
<dbReference type="InterPro" id="IPR011249">
    <property type="entry name" value="Metalloenz_LuxS/M16"/>
</dbReference>
<evidence type="ECO:0000313" key="2">
    <source>
        <dbReference type="EMBL" id="CAG8536114.1"/>
    </source>
</evidence>
<dbReference type="FunFam" id="3.30.830.10:FF:000031">
    <property type="entry name" value="Putative zinc metalloprotease"/>
    <property type="match status" value="1"/>
</dbReference>
<sequence>MSRLQRLMYPPGIGYRNETGGLMECLRKLDINKIRQYHRDYYRPDNLSLVIVGKVMQENLLRALQSLDERIASKGPLPPIKRPWVESPAVPPLEKSVVQVVEFPDEGESMGEILIGWQGPKINEFLDLTALEMIHNYLSDSAISVLQKEFVEIEEPLCTEISFQISHHIRTQIYVDFSSVPTEELENLSSRIFLVLERVAKEGFDMNRMKNVIRREKLKTLNYVETNPSTGFAMICINDSIYGKPNAEELEEAFKELEYFDQMDKFTNEQWVGYLKKKLAEDETQRVEKQREELGPEKLKELDMLLNEAMEKNETPAPPELIENFPIPNVDNIPLIKVTFGRNPPDPRFQNPVQEHLDKDAKATIPYFIQYDHIRSSFIKVSIYVTTAAIPPNLRLYLELYLNSFYSLPIVRPDGTRLTYEEVTKELNENTILYDYCIGAGGSFQDLACFVLKVEANKYAKAIEFLRDLLWHTEFALDRIKNIATKLLNDIPSSKRDGNTMANTVLRTIIFDPIKSNQYALNVLRQEKFLTALLKQLDESPEKVVQDLMQLREILTQPENFRIDVVGDILKLENPKSTWIEHFKIQSSNSLEPVRLAQEVLTEYGKNPGNKGYIVSLPAIEGSHSIHVAKGITEFDSPDVAPLLVLCTFLDSMEGFFWRTIRGQGFAYGFGVRASVETGLVYFYLYRSPDVSKAFDQARQLINDLVQKKTDFDRANLEGAQSAVIYSIISEEKSMAQAAAKLFITTVLKNLPPNYTQELIKKVKAVTIEDLHVMLNKYLANLFLVETSNVVVVSSPTKVKDIQEGFVKHGFKLEEKALDSFIVEN</sequence>
<dbReference type="PANTHER" id="PTHR43016:SF16">
    <property type="entry name" value="METALLOPROTEASE, PUTATIVE (AFU_ORTHOLOGUE AFUA_4G07610)-RELATED"/>
    <property type="match status" value="1"/>
</dbReference>
<dbReference type="InterPro" id="IPR007863">
    <property type="entry name" value="Peptidase_M16_C"/>
</dbReference>
<proteinExistence type="predicted"/>
<accession>A0A9N9AMZ8</accession>
<dbReference type="PANTHER" id="PTHR43016">
    <property type="entry name" value="PRESEQUENCE PROTEASE"/>
    <property type="match status" value="1"/>
</dbReference>
<gene>
    <name evidence="2" type="ORF">ALEPTO_LOCUS5178</name>
</gene>
<dbReference type="AlphaFoldDB" id="A0A9N9AMZ8"/>
<feature type="domain" description="Peptidase M16 C-terminal" evidence="1">
    <location>
        <begin position="29"/>
        <end position="213"/>
    </location>
</feature>
<name>A0A9N9AMZ8_9GLOM</name>
<keyword evidence="3" id="KW-1185">Reference proteome</keyword>
<dbReference type="Pfam" id="PF05193">
    <property type="entry name" value="Peptidase_M16_C"/>
    <property type="match status" value="1"/>
</dbReference>
<dbReference type="OrthoDB" id="4953at2759"/>
<dbReference type="SUPFAM" id="SSF63411">
    <property type="entry name" value="LuxS/MPP-like metallohydrolase"/>
    <property type="match status" value="4"/>
</dbReference>
<evidence type="ECO:0000259" key="1">
    <source>
        <dbReference type="Pfam" id="PF05193"/>
    </source>
</evidence>
<dbReference type="EMBL" id="CAJVPS010001386">
    <property type="protein sequence ID" value="CAG8536114.1"/>
    <property type="molecule type" value="Genomic_DNA"/>
</dbReference>
<organism evidence="2 3">
    <name type="scientific">Ambispora leptoticha</name>
    <dbReference type="NCBI Taxonomy" id="144679"/>
    <lineage>
        <taxon>Eukaryota</taxon>
        <taxon>Fungi</taxon>
        <taxon>Fungi incertae sedis</taxon>
        <taxon>Mucoromycota</taxon>
        <taxon>Glomeromycotina</taxon>
        <taxon>Glomeromycetes</taxon>
        <taxon>Archaeosporales</taxon>
        <taxon>Ambisporaceae</taxon>
        <taxon>Ambispora</taxon>
    </lineage>
</organism>
<comment type="caution">
    <text evidence="2">The sequence shown here is derived from an EMBL/GenBank/DDBJ whole genome shotgun (WGS) entry which is preliminary data.</text>
</comment>